<protein>
    <submittedName>
        <fullName evidence="8">Pterin binding enzyme</fullName>
    </submittedName>
</protein>
<keyword evidence="5" id="KW-0479">Metal-binding</keyword>
<evidence type="ECO:0000256" key="3">
    <source>
        <dbReference type="ARBA" id="ARBA00022628"/>
    </source>
</evidence>
<evidence type="ECO:0000256" key="4">
    <source>
        <dbReference type="ARBA" id="ARBA00022679"/>
    </source>
</evidence>
<keyword evidence="6" id="KW-0170">Cobalt</keyword>
<dbReference type="GO" id="GO:0008705">
    <property type="term" value="F:methionine synthase activity"/>
    <property type="evidence" value="ECO:0007669"/>
    <property type="project" value="TreeGrafter"/>
</dbReference>
<dbReference type="PROSITE" id="PS50972">
    <property type="entry name" value="PTERIN_BINDING"/>
    <property type="match status" value="1"/>
</dbReference>
<dbReference type="EMBL" id="CP003360">
    <property type="protein sequence ID" value="AFM27388.1"/>
    <property type="molecule type" value="Genomic_DNA"/>
</dbReference>
<comment type="similarity">
    <text evidence="1">Belongs to the vitamin-B12 dependent methionine synthase family.</text>
</comment>
<dbReference type="Pfam" id="PF00809">
    <property type="entry name" value="Pterin_bind"/>
    <property type="match status" value="1"/>
</dbReference>
<dbReference type="SUPFAM" id="SSF51717">
    <property type="entry name" value="Dihydropteroate synthetase-like"/>
    <property type="match status" value="1"/>
</dbReference>
<dbReference type="GO" id="GO:0050667">
    <property type="term" value="P:homocysteine metabolic process"/>
    <property type="evidence" value="ECO:0007669"/>
    <property type="project" value="TreeGrafter"/>
</dbReference>
<evidence type="ECO:0000256" key="6">
    <source>
        <dbReference type="ARBA" id="ARBA00023285"/>
    </source>
</evidence>
<dbReference type="PANTHER" id="PTHR45833">
    <property type="entry name" value="METHIONINE SYNTHASE"/>
    <property type="match status" value="1"/>
</dbReference>
<dbReference type="GO" id="GO:0005829">
    <property type="term" value="C:cytosol"/>
    <property type="evidence" value="ECO:0007669"/>
    <property type="project" value="TreeGrafter"/>
</dbReference>
<gene>
    <name evidence="8" type="ordered locus">Desti_4769</name>
</gene>
<dbReference type="GO" id="GO:0031419">
    <property type="term" value="F:cobalamin binding"/>
    <property type="evidence" value="ECO:0007669"/>
    <property type="project" value="UniProtKB-KW"/>
</dbReference>
<dbReference type="Proteomes" id="UP000006055">
    <property type="component" value="Chromosome"/>
</dbReference>
<dbReference type="eggNOG" id="COG1410">
    <property type="taxonomic scope" value="Bacteria"/>
</dbReference>
<dbReference type="GO" id="GO:0046653">
    <property type="term" value="P:tetrahydrofolate metabolic process"/>
    <property type="evidence" value="ECO:0007669"/>
    <property type="project" value="TreeGrafter"/>
</dbReference>
<dbReference type="InterPro" id="IPR050554">
    <property type="entry name" value="Met_Synthase/Corrinoid"/>
</dbReference>
<dbReference type="InterPro" id="IPR011005">
    <property type="entry name" value="Dihydropteroate_synth-like_sf"/>
</dbReference>
<sequence length="305" mass="33686">MEERSKNVLTHLEDYDTIRLHHLKAAATHPGRLKPMIVIGEKINGTRKQVALAIQERNSAFIADLARRQFEEGAKYLDVNAGTLPSREPEDMAWLVGVVQDAVPEAVVCLDSANHRALRAGIEKAVRVPMLNSLSGEKFRIDGVLPLACEFQTELIVLALDDKGIPKTSEGRLDIVRRLLEMTRSGGLPDEKLYIDPLVMAISTGTENGNVTLETCRKILEEFPKVHLTCGLSNISFGMPLRSILNQAFTVLLVQAGMDSAIINPEERELRGVMLAAETLLGKDRHCLNFNRAFRAGKIGPKTAF</sequence>
<keyword evidence="2" id="KW-0489">Methyltransferase</keyword>
<evidence type="ECO:0000256" key="1">
    <source>
        <dbReference type="ARBA" id="ARBA00010398"/>
    </source>
</evidence>
<feature type="domain" description="Pterin-binding" evidence="7">
    <location>
        <begin position="36"/>
        <end position="281"/>
    </location>
</feature>
<dbReference type="GO" id="GO:0032259">
    <property type="term" value="P:methylation"/>
    <property type="evidence" value="ECO:0007669"/>
    <property type="project" value="UniProtKB-KW"/>
</dbReference>
<name>I4CCU7_DESTA</name>
<evidence type="ECO:0000256" key="2">
    <source>
        <dbReference type="ARBA" id="ARBA00022603"/>
    </source>
</evidence>
<keyword evidence="4" id="KW-0808">Transferase</keyword>
<keyword evidence="3" id="KW-0846">Cobalamin</keyword>
<organism evidence="8 9">
    <name type="scientific">Desulfomonile tiedjei (strain ATCC 49306 / DSM 6799 / DCB-1)</name>
    <dbReference type="NCBI Taxonomy" id="706587"/>
    <lineage>
        <taxon>Bacteria</taxon>
        <taxon>Pseudomonadati</taxon>
        <taxon>Thermodesulfobacteriota</taxon>
        <taxon>Desulfomonilia</taxon>
        <taxon>Desulfomonilales</taxon>
        <taxon>Desulfomonilaceae</taxon>
        <taxon>Desulfomonile</taxon>
    </lineage>
</organism>
<dbReference type="STRING" id="706587.Desti_4769"/>
<dbReference type="NCBIfam" id="NF005719">
    <property type="entry name" value="PRK07535.1"/>
    <property type="match status" value="1"/>
</dbReference>
<dbReference type="KEGG" id="dti:Desti_4769"/>
<proteinExistence type="inferred from homology"/>
<accession>I4CCU7</accession>
<dbReference type="HOGENOM" id="CLU_070996_0_0_7"/>
<dbReference type="PANTHER" id="PTHR45833:SF1">
    <property type="entry name" value="METHIONINE SYNTHASE"/>
    <property type="match status" value="1"/>
</dbReference>
<keyword evidence="9" id="KW-1185">Reference proteome</keyword>
<reference evidence="9" key="1">
    <citation type="submission" date="2012-06" db="EMBL/GenBank/DDBJ databases">
        <title>Complete sequence of chromosome of Desulfomonile tiedjei DSM 6799.</title>
        <authorList>
            <person name="Lucas S."/>
            <person name="Copeland A."/>
            <person name="Lapidus A."/>
            <person name="Glavina del Rio T."/>
            <person name="Dalin E."/>
            <person name="Tice H."/>
            <person name="Bruce D."/>
            <person name="Goodwin L."/>
            <person name="Pitluck S."/>
            <person name="Peters L."/>
            <person name="Ovchinnikova G."/>
            <person name="Zeytun A."/>
            <person name="Lu M."/>
            <person name="Kyrpides N."/>
            <person name="Mavromatis K."/>
            <person name="Ivanova N."/>
            <person name="Brettin T."/>
            <person name="Detter J.C."/>
            <person name="Han C."/>
            <person name="Larimer F."/>
            <person name="Land M."/>
            <person name="Hauser L."/>
            <person name="Markowitz V."/>
            <person name="Cheng J.-F."/>
            <person name="Hugenholtz P."/>
            <person name="Woyke T."/>
            <person name="Wu D."/>
            <person name="Spring S."/>
            <person name="Schroeder M."/>
            <person name="Brambilla E."/>
            <person name="Klenk H.-P."/>
            <person name="Eisen J.A."/>
        </authorList>
    </citation>
    <scope>NUCLEOTIDE SEQUENCE [LARGE SCALE GENOMIC DNA]</scope>
    <source>
        <strain evidence="9">ATCC 49306 / DSM 6799 / DCB-1</strain>
    </source>
</reference>
<evidence type="ECO:0000313" key="8">
    <source>
        <dbReference type="EMBL" id="AFM27388.1"/>
    </source>
</evidence>
<evidence type="ECO:0000256" key="5">
    <source>
        <dbReference type="ARBA" id="ARBA00022723"/>
    </source>
</evidence>
<evidence type="ECO:0000259" key="7">
    <source>
        <dbReference type="PROSITE" id="PS50972"/>
    </source>
</evidence>
<dbReference type="PATRIC" id="fig|706587.4.peg.5398"/>
<evidence type="ECO:0000313" key="9">
    <source>
        <dbReference type="Proteomes" id="UP000006055"/>
    </source>
</evidence>
<dbReference type="Gene3D" id="3.20.20.20">
    <property type="entry name" value="Dihydropteroate synthase-like"/>
    <property type="match status" value="1"/>
</dbReference>
<dbReference type="AlphaFoldDB" id="I4CCU7"/>
<dbReference type="GO" id="GO:0046872">
    <property type="term" value="F:metal ion binding"/>
    <property type="evidence" value="ECO:0007669"/>
    <property type="project" value="UniProtKB-KW"/>
</dbReference>
<dbReference type="InterPro" id="IPR000489">
    <property type="entry name" value="Pterin-binding_dom"/>
</dbReference>